<dbReference type="InterPro" id="IPR036812">
    <property type="entry name" value="NAD(P)_OxRdtase_dom_sf"/>
</dbReference>
<organism evidence="1 2">
    <name type="scientific">Aromia moschata</name>
    <dbReference type="NCBI Taxonomy" id="1265417"/>
    <lineage>
        <taxon>Eukaryota</taxon>
        <taxon>Metazoa</taxon>
        <taxon>Ecdysozoa</taxon>
        <taxon>Arthropoda</taxon>
        <taxon>Hexapoda</taxon>
        <taxon>Insecta</taxon>
        <taxon>Pterygota</taxon>
        <taxon>Neoptera</taxon>
        <taxon>Endopterygota</taxon>
        <taxon>Coleoptera</taxon>
        <taxon>Polyphaga</taxon>
        <taxon>Cucujiformia</taxon>
        <taxon>Chrysomeloidea</taxon>
        <taxon>Cerambycidae</taxon>
        <taxon>Cerambycinae</taxon>
        <taxon>Callichromatini</taxon>
        <taxon>Aromia</taxon>
    </lineage>
</organism>
<evidence type="ECO:0000313" key="1">
    <source>
        <dbReference type="EMBL" id="KAJ8940455.1"/>
    </source>
</evidence>
<gene>
    <name evidence="1" type="ORF">NQ318_007156</name>
</gene>
<sequence length="142" mass="16347">MNICSDILNNVDTDPGLLNTVTLKETSSESVEVVKAKATEVLNQLTEADFQHFFQQKKSRMERCRDRQGDYIEGEKVATISLGISVIPKSVTKSRIIENIDVFDFNLDPDELAYLDSCNKNQRVLPFKEFEKHKHYSFHSEF</sequence>
<dbReference type="InterPro" id="IPR018170">
    <property type="entry name" value="Aldo/ket_reductase_CS"/>
</dbReference>
<reference evidence="1" key="1">
    <citation type="journal article" date="2023" name="Insect Mol. Biol.">
        <title>Genome sequencing provides insights into the evolution of gene families encoding plant cell wall-degrading enzymes in longhorned beetles.</title>
        <authorList>
            <person name="Shin N.R."/>
            <person name="Okamura Y."/>
            <person name="Kirsch R."/>
            <person name="Pauchet Y."/>
        </authorList>
    </citation>
    <scope>NUCLEOTIDE SEQUENCE</scope>
    <source>
        <strain evidence="1">AMC_N1</strain>
    </source>
</reference>
<dbReference type="EMBL" id="JAPWTK010000431">
    <property type="protein sequence ID" value="KAJ8940455.1"/>
    <property type="molecule type" value="Genomic_DNA"/>
</dbReference>
<dbReference type="GO" id="GO:0016491">
    <property type="term" value="F:oxidoreductase activity"/>
    <property type="evidence" value="ECO:0007669"/>
    <property type="project" value="InterPro"/>
</dbReference>
<protein>
    <submittedName>
        <fullName evidence="1">Uncharacterized protein</fullName>
    </submittedName>
</protein>
<dbReference type="AlphaFoldDB" id="A0AAV8XPF6"/>
<dbReference type="SUPFAM" id="SSF51430">
    <property type="entry name" value="NAD(P)-linked oxidoreductase"/>
    <property type="match status" value="1"/>
</dbReference>
<dbReference type="Proteomes" id="UP001162162">
    <property type="component" value="Unassembled WGS sequence"/>
</dbReference>
<accession>A0AAV8XPF6</accession>
<name>A0AAV8XPF6_9CUCU</name>
<comment type="caution">
    <text evidence="1">The sequence shown here is derived from an EMBL/GenBank/DDBJ whole genome shotgun (WGS) entry which is preliminary data.</text>
</comment>
<evidence type="ECO:0000313" key="2">
    <source>
        <dbReference type="Proteomes" id="UP001162162"/>
    </source>
</evidence>
<dbReference type="Gene3D" id="3.20.20.100">
    <property type="entry name" value="NADP-dependent oxidoreductase domain"/>
    <property type="match status" value="1"/>
</dbReference>
<keyword evidence="2" id="KW-1185">Reference proteome</keyword>
<proteinExistence type="predicted"/>
<dbReference type="PROSITE" id="PS00063">
    <property type="entry name" value="ALDOKETO_REDUCTASE_3"/>
    <property type="match status" value="1"/>
</dbReference>